<feature type="repeat" description="Lumazine-binding" evidence="10">
    <location>
        <begin position="1"/>
        <end position="95"/>
    </location>
</feature>
<dbReference type="PANTHER" id="PTHR21098:SF12">
    <property type="entry name" value="RIBOFLAVIN SYNTHASE"/>
    <property type="match status" value="1"/>
</dbReference>
<comment type="caution">
    <text evidence="12">The sequence shown here is derived from an EMBL/GenBank/DDBJ whole genome shotgun (WGS) entry which is preliminary data.</text>
</comment>
<evidence type="ECO:0000256" key="9">
    <source>
        <dbReference type="NCBIfam" id="TIGR00187"/>
    </source>
</evidence>
<evidence type="ECO:0000256" key="5">
    <source>
        <dbReference type="ARBA" id="ARBA00013950"/>
    </source>
</evidence>
<dbReference type="InterPro" id="IPR023366">
    <property type="entry name" value="ATP_synth_asu-like_sf"/>
</dbReference>
<keyword evidence="6" id="KW-0686">Riboflavin biosynthesis</keyword>
<gene>
    <name evidence="12" type="ORF">IPJ38_21675</name>
</gene>
<evidence type="ECO:0000313" key="13">
    <source>
        <dbReference type="Proteomes" id="UP000739411"/>
    </source>
</evidence>
<dbReference type="EMBL" id="JADJMS010000051">
    <property type="protein sequence ID" value="MBK7417309.1"/>
    <property type="molecule type" value="Genomic_DNA"/>
</dbReference>
<keyword evidence="7 12" id="KW-0808">Transferase</keyword>
<dbReference type="Gene3D" id="2.40.30.20">
    <property type="match status" value="2"/>
</dbReference>
<comment type="catalytic activity">
    <reaction evidence="1">
        <text>2 6,7-dimethyl-8-(1-D-ribityl)lumazine + H(+) = 5-amino-6-(D-ribitylamino)uracil + riboflavin</text>
        <dbReference type="Rhea" id="RHEA:20772"/>
        <dbReference type="ChEBI" id="CHEBI:15378"/>
        <dbReference type="ChEBI" id="CHEBI:15934"/>
        <dbReference type="ChEBI" id="CHEBI:57986"/>
        <dbReference type="ChEBI" id="CHEBI:58201"/>
        <dbReference type="EC" id="2.5.1.9"/>
    </reaction>
</comment>
<evidence type="ECO:0000256" key="1">
    <source>
        <dbReference type="ARBA" id="ARBA00000968"/>
    </source>
</evidence>
<dbReference type="InterPro" id="IPR026017">
    <property type="entry name" value="Lumazine-bd_dom"/>
</dbReference>
<dbReference type="InterPro" id="IPR001783">
    <property type="entry name" value="Lumazine-bd"/>
</dbReference>
<dbReference type="NCBIfam" id="TIGR00187">
    <property type="entry name" value="ribE"/>
    <property type="match status" value="1"/>
</dbReference>
<dbReference type="EC" id="2.5.1.9" evidence="4 9"/>
<evidence type="ECO:0000256" key="6">
    <source>
        <dbReference type="ARBA" id="ARBA00022619"/>
    </source>
</evidence>
<dbReference type="GO" id="GO:0004746">
    <property type="term" value="F:riboflavin synthase activity"/>
    <property type="evidence" value="ECO:0007669"/>
    <property type="project" value="UniProtKB-UniRule"/>
</dbReference>
<dbReference type="InterPro" id="IPR017938">
    <property type="entry name" value="Riboflavin_synthase-like_b-brl"/>
</dbReference>
<evidence type="ECO:0000256" key="2">
    <source>
        <dbReference type="ARBA" id="ARBA00002803"/>
    </source>
</evidence>
<evidence type="ECO:0000259" key="11">
    <source>
        <dbReference type="PROSITE" id="PS51177"/>
    </source>
</evidence>
<feature type="domain" description="Lumazine-binding" evidence="11">
    <location>
        <begin position="96"/>
        <end position="192"/>
    </location>
</feature>
<organism evidence="12 13">
    <name type="scientific">Candidatus Dechloromonas phosphorivorans</name>
    <dbReference type="NCBI Taxonomy" id="2899244"/>
    <lineage>
        <taxon>Bacteria</taxon>
        <taxon>Pseudomonadati</taxon>
        <taxon>Pseudomonadota</taxon>
        <taxon>Betaproteobacteria</taxon>
        <taxon>Rhodocyclales</taxon>
        <taxon>Azonexaceae</taxon>
        <taxon>Dechloromonas</taxon>
    </lineage>
</organism>
<comment type="pathway">
    <text evidence="3">Cofactor biosynthesis; riboflavin biosynthesis; riboflavin from 2-hydroxy-3-oxobutyl phosphate and 5-amino-6-(D-ribitylamino)uracil: step 2/2.</text>
</comment>
<reference evidence="12 13" key="1">
    <citation type="submission" date="2020-10" db="EMBL/GenBank/DDBJ databases">
        <title>Connecting structure to function with the recovery of over 1000 high-quality activated sludge metagenome-assembled genomes encoding full-length rRNA genes using long-read sequencing.</title>
        <authorList>
            <person name="Singleton C.M."/>
            <person name="Petriglieri F."/>
            <person name="Kristensen J.M."/>
            <person name="Kirkegaard R.H."/>
            <person name="Michaelsen T.Y."/>
            <person name="Andersen M.H."/>
            <person name="Karst S.M."/>
            <person name="Dueholm M.S."/>
            <person name="Nielsen P.H."/>
            <person name="Albertsen M."/>
        </authorList>
    </citation>
    <scope>NUCLEOTIDE SEQUENCE [LARGE SCALE GENOMIC DNA]</scope>
    <source>
        <strain evidence="12">EsbW_18-Q3-R4-48_BATAC.463</strain>
    </source>
</reference>
<proteinExistence type="predicted"/>
<dbReference type="AlphaFoldDB" id="A0A935K2Y6"/>
<feature type="repeat" description="Lumazine-binding" evidence="10">
    <location>
        <begin position="96"/>
        <end position="192"/>
    </location>
</feature>
<sequence>MFSGIIAAVGRITHLTPREVGFRLHVDGGGLDLSNVALGDSIAHNGVCLTVVGTEGNSFMVDVSPETLSCSVGLDAPGPVNLEKALRMMDVIGGHLVSGHVDGVGEVLRFDPVGDNRLLEIRAPKEIAKFIARKGSITVNGTSLTTNEVNGTDFTINLIPHTLENTTLCYLKAGSRVNLEIDLLARYCERLLSAER</sequence>
<feature type="domain" description="Lumazine-binding" evidence="11">
    <location>
        <begin position="1"/>
        <end position="95"/>
    </location>
</feature>
<dbReference type="NCBIfam" id="NF006767">
    <property type="entry name" value="PRK09289.1"/>
    <property type="match status" value="1"/>
</dbReference>
<dbReference type="FunFam" id="2.40.30.20:FF:000004">
    <property type="entry name" value="Riboflavin synthase, alpha subunit"/>
    <property type="match status" value="1"/>
</dbReference>
<dbReference type="CDD" id="cd00402">
    <property type="entry name" value="Riboflavin_synthase_like"/>
    <property type="match status" value="1"/>
</dbReference>
<keyword evidence="8" id="KW-0677">Repeat</keyword>
<evidence type="ECO:0000256" key="10">
    <source>
        <dbReference type="PROSITE-ProRule" id="PRU00524"/>
    </source>
</evidence>
<evidence type="ECO:0000313" key="12">
    <source>
        <dbReference type="EMBL" id="MBK7417309.1"/>
    </source>
</evidence>
<dbReference type="SUPFAM" id="SSF63380">
    <property type="entry name" value="Riboflavin synthase domain-like"/>
    <property type="match status" value="2"/>
</dbReference>
<name>A0A935K2Y6_9RHOO</name>
<dbReference type="Proteomes" id="UP000739411">
    <property type="component" value="Unassembled WGS sequence"/>
</dbReference>
<dbReference type="Pfam" id="PF00677">
    <property type="entry name" value="Lum_binding"/>
    <property type="match status" value="2"/>
</dbReference>
<dbReference type="PIRSF" id="PIRSF000498">
    <property type="entry name" value="Riboflavin_syn_A"/>
    <property type="match status" value="1"/>
</dbReference>
<evidence type="ECO:0000256" key="3">
    <source>
        <dbReference type="ARBA" id="ARBA00004887"/>
    </source>
</evidence>
<dbReference type="GO" id="GO:0009231">
    <property type="term" value="P:riboflavin biosynthetic process"/>
    <property type="evidence" value="ECO:0007669"/>
    <property type="project" value="UniProtKB-KW"/>
</dbReference>
<dbReference type="PROSITE" id="PS51177">
    <property type="entry name" value="LUMAZINE_BIND"/>
    <property type="match status" value="2"/>
</dbReference>
<evidence type="ECO:0000256" key="7">
    <source>
        <dbReference type="ARBA" id="ARBA00022679"/>
    </source>
</evidence>
<evidence type="ECO:0000256" key="4">
    <source>
        <dbReference type="ARBA" id="ARBA00012827"/>
    </source>
</evidence>
<dbReference type="PANTHER" id="PTHR21098">
    <property type="entry name" value="RIBOFLAVIN SYNTHASE ALPHA CHAIN"/>
    <property type="match status" value="1"/>
</dbReference>
<comment type="function">
    <text evidence="2">Catalyzes the dismutation of two molecules of 6,7-dimethyl-8-ribityllumazine, resulting in the formation of riboflavin and 5-amino-6-(D-ribitylamino)uracil.</text>
</comment>
<accession>A0A935K2Y6</accession>
<evidence type="ECO:0000256" key="8">
    <source>
        <dbReference type="ARBA" id="ARBA00022737"/>
    </source>
</evidence>
<protein>
    <recommendedName>
        <fullName evidence="5 9">Riboflavin synthase</fullName>
        <ecNumber evidence="4 9">2.5.1.9</ecNumber>
    </recommendedName>
</protein>